<evidence type="ECO:0000313" key="3">
    <source>
        <dbReference type="EMBL" id="MDT0308901.1"/>
    </source>
</evidence>
<evidence type="ECO:0000256" key="1">
    <source>
        <dbReference type="SAM" id="MobiDB-lite"/>
    </source>
</evidence>
<dbReference type="RefSeq" id="WP_311631848.1">
    <property type="nucleotide sequence ID" value="NZ_JAVREN010000028.1"/>
</dbReference>
<organism evidence="3 4">
    <name type="scientific">Streptomyces boetiae</name>
    <dbReference type="NCBI Taxonomy" id="3075541"/>
    <lineage>
        <taxon>Bacteria</taxon>
        <taxon>Bacillati</taxon>
        <taxon>Actinomycetota</taxon>
        <taxon>Actinomycetes</taxon>
        <taxon>Kitasatosporales</taxon>
        <taxon>Streptomycetaceae</taxon>
        <taxon>Streptomyces</taxon>
    </lineage>
</organism>
<name>A0ABU2LBE1_9ACTN</name>
<comment type="caution">
    <text evidence="3">The sequence shown here is derived from an EMBL/GenBank/DDBJ whole genome shotgun (WGS) entry which is preliminary data.</text>
</comment>
<evidence type="ECO:0000256" key="2">
    <source>
        <dbReference type="SAM" id="Phobius"/>
    </source>
</evidence>
<reference evidence="4" key="1">
    <citation type="submission" date="2023-07" db="EMBL/GenBank/DDBJ databases">
        <title>30 novel species of actinomycetes from the DSMZ collection.</title>
        <authorList>
            <person name="Nouioui I."/>
        </authorList>
    </citation>
    <scope>NUCLEOTIDE SEQUENCE [LARGE SCALE GENOMIC DNA]</scope>
    <source>
        <strain evidence="4">DSM 44917</strain>
    </source>
</reference>
<dbReference type="Proteomes" id="UP001183388">
    <property type="component" value="Unassembled WGS sequence"/>
</dbReference>
<keyword evidence="2" id="KW-0812">Transmembrane</keyword>
<proteinExistence type="predicted"/>
<protein>
    <recommendedName>
        <fullName evidence="5">Integral membrane protein</fullName>
    </recommendedName>
</protein>
<feature type="compositionally biased region" description="Pro residues" evidence="1">
    <location>
        <begin position="14"/>
        <end position="25"/>
    </location>
</feature>
<accession>A0ABU2LBE1</accession>
<dbReference type="EMBL" id="JAVREN010000028">
    <property type="protein sequence ID" value="MDT0308901.1"/>
    <property type="molecule type" value="Genomic_DNA"/>
</dbReference>
<keyword evidence="2" id="KW-1133">Transmembrane helix</keyword>
<keyword evidence="4" id="KW-1185">Reference proteome</keyword>
<sequence length="186" mass="19767">MSTSHPDAARSGAPVPPPEPDLPSPGPLRFYGTTWVERTGGYGLRRAGLAAGSALLAAAGGLVLWLGYAGLVGSETAGWLRFLVMAAFVICSVMAFLRTWGGYAVPREGARADESAFRSIKAVGFVGVLLAYALRTLVEAPGERLARAEHEAALERHRRTIAKRSGNPARRRSPGRTGSRSARRRG</sequence>
<feature type="transmembrane region" description="Helical" evidence="2">
    <location>
        <begin position="79"/>
        <end position="97"/>
    </location>
</feature>
<keyword evidence="2" id="KW-0472">Membrane</keyword>
<feature type="region of interest" description="Disordered" evidence="1">
    <location>
        <begin position="1"/>
        <end position="25"/>
    </location>
</feature>
<gene>
    <name evidence="3" type="ORF">RM780_18320</name>
</gene>
<feature type="transmembrane region" description="Helical" evidence="2">
    <location>
        <begin position="47"/>
        <end position="67"/>
    </location>
</feature>
<evidence type="ECO:0008006" key="5">
    <source>
        <dbReference type="Google" id="ProtNLM"/>
    </source>
</evidence>
<evidence type="ECO:0000313" key="4">
    <source>
        <dbReference type="Proteomes" id="UP001183388"/>
    </source>
</evidence>
<feature type="region of interest" description="Disordered" evidence="1">
    <location>
        <begin position="157"/>
        <end position="186"/>
    </location>
</feature>